<dbReference type="Pfam" id="PF13458">
    <property type="entry name" value="Peripla_BP_6"/>
    <property type="match status" value="1"/>
</dbReference>
<dbReference type="RefSeq" id="WP_284033088.1">
    <property type="nucleotide sequence ID" value="NZ_CP126154.1"/>
</dbReference>
<keyword evidence="1" id="KW-0813">Transport</keyword>
<dbReference type="InterPro" id="IPR000709">
    <property type="entry name" value="Leu_Ile_Val-bd"/>
</dbReference>
<evidence type="ECO:0000256" key="4">
    <source>
        <dbReference type="SAM" id="MobiDB-lite"/>
    </source>
</evidence>
<gene>
    <name evidence="6" type="ORF">ACFQL9_10480</name>
</gene>
<keyword evidence="7" id="KW-1185">Reference proteome</keyword>
<dbReference type="SUPFAM" id="SSF53822">
    <property type="entry name" value="Periplasmic binding protein-like I"/>
    <property type="match status" value="1"/>
</dbReference>
<dbReference type="PRINTS" id="PR00337">
    <property type="entry name" value="LEUILEVALBP"/>
</dbReference>
<evidence type="ECO:0000256" key="3">
    <source>
        <dbReference type="ARBA" id="ARBA00022970"/>
    </source>
</evidence>
<dbReference type="AlphaFoldDB" id="A0ABD5WFF5"/>
<accession>A0ABD5WFF5</accession>
<dbReference type="Proteomes" id="UP001596461">
    <property type="component" value="Unassembled WGS sequence"/>
</dbReference>
<feature type="compositionally biased region" description="Gly residues" evidence="4">
    <location>
        <begin position="46"/>
        <end position="58"/>
    </location>
</feature>
<dbReference type="PANTHER" id="PTHR30483:SF6">
    <property type="entry name" value="PERIPLASMIC BINDING PROTEIN OF ABC TRANSPORTER FOR NATURAL AMINO ACIDS"/>
    <property type="match status" value="1"/>
</dbReference>
<dbReference type="InterPro" id="IPR028081">
    <property type="entry name" value="Leu-bd"/>
</dbReference>
<feature type="region of interest" description="Disordered" evidence="4">
    <location>
        <begin position="33"/>
        <end position="74"/>
    </location>
</feature>
<reference evidence="6 7" key="1">
    <citation type="journal article" date="2019" name="Int. J. Syst. Evol. Microbiol.">
        <title>The Global Catalogue of Microorganisms (GCM) 10K type strain sequencing project: providing services to taxonomists for standard genome sequencing and annotation.</title>
        <authorList>
            <consortium name="The Broad Institute Genomics Platform"/>
            <consortium name="The Broad Institute Genome Sequencing Center for Infectious Disease"/>
            <person name="Wu L."/>
            <person name="Ma J."/>
        </authorList>
    </citation>
    <scope>NUCLEOTIDE SEQUENCE [LARGE SCALE GENOMIC DNA]</scope>
    <source>
        <strain evidence="6 7">DT31</strain>
    </source>
</reference>
<dbReference type="InterPro" id="IPR006311">
    <property type="entry name" value="TAT_signal"/>
</dbReference>
<comment type="caution">
    <text evidence="6">The sequence shown here is derived from an EMBL/GenBank/DDBJ whole genome shotgun (WGS) entry which is preliminary data.</text>
</comment>
<keyword evidence="3" id="KW-0029">Amino-acid transport</keyword>
<dbReference type="EMBL" id="JBHTAH010000008">
    <property type="protein sequence ID" value="MFC7070066.1"/>
    <property type="molecule type" value="Genomic_DNA"/>
</dbReference>
<evidence type="ECO:0000313" key="6">
    <source>
        <dbReference type="EMBL" id="MFC7070066.1"/>
    </source>
</evidence>
<evidence type="ECO:0000313" key="7">
    <source>
        <dbReference type="Proteomes" id="UP001596461"/>
    </source>
</evidence>
<dbReference type="PROSITE" id="PS51318">
    <property type="entry name" value="TAT"/>
    <property type="match status" value="1"/>
</dbReference>
<evidence type="ECO:0000256" key="1">
    <source>
        <dbReference type="ARBA" id="ARBA00022448"/>
    </source>
</evidence>
<proteinExistence type="predicted"/>
<dbReference type="InterPro" id="IPR028082">
    <property type="entry name" value="Peripla_BP_I"/>
</dbReference>
<dbReference type="PANTHER" id="PTHR30483">
    <property type="entry name" value="LEUCINE-SPECIFIC-BINDING PROTEIN"/>
    <property type="match status" value="1"/>
</dbReference>
<dbReference type="CDD" id="cd06346">
    <property type="entry name" value="PBP1_ABC_ligand_binding-like"/>
    <property type="match status" value="1"/>
</dbReference>
<protein>
    <submittedName>
        <fullName evidence="6">ABC transporter substrate-binding protein</fullName>
    </submittedName>
</protein>
<dbReference type="GeneID" id="81125007"/>
<sequence>MGDSDSFAERLGRRRFLRLSGAAGAAGLAGCAGQDELQGETETDGDSGGGSGGSGGSGSDTETDGGDSGGGESIKVGAVIPFSGDLADFGGPMLNAMKMAQEDINAAGGPLGREIEIVDEDSGTDSTQAVNAANKLVNTNGVQSVIGAVSSGVTISIANSVTIPNGILQITSASSSPSITTLDDDDLVWRTRTNDRFVAKVMAMIAQNEDASSAAVVYINNDFGKALADTFESAFEGETTAKVGYSSGQSSYNQVLSQAFADDPEFVALAGYPESGTTMLSQWNEQGYGGNWILHTSLLSSDVIENVGADIMNGMYGVRTKPPTGDATDAFVSDYEEQFPDAQVFSPYSWNSYDALVSYALAVQAAGTADPAEVKAQMRPVSNPEGETVSYGEFESAISMLEEGTEIDYSGPSGTVNYDENGDVASDMVIVSVEDGQFTDQETIPADELI</sequence>
<keyword evidence="2" id="KW-0732">Signal</keyword>
<dbReference type="Gene3D" id="3.40.50.2300">
    <property type="match status" value="2"/>
</dbReference>
<evidence type="ECO:0000259" key="5">
    <source>
        <dbReference type="Pfam" id="PF13458"/>
    </source>
</evidence>
<organism evidence="6 7">
    <name type="scientific">Halobaculum lipolyticum</name>
    <dbReference type="NCBI Taxonomy" id="3032001"/>
    <lineage>
        <taxon>Archaea</taxon>
        <taxon>Methanobacteriati</taxon>
        <taxon>Methanobacteriota</taxon>
        <taxon>Stenosarchaea group</taxon>
        <taxon>Halobacteria</taxon>
        <taxon>Halobacteriales</taxon>
        <taxon>Haloferacaceae</taxon>
        <taxon>Halobaculum</taxon>
    </lineage>
</organism>
<name>A0ABD5WFF5_9EURY</name>
<dbReference type="GO" id="GO:0006865">
    <property type="term" value="P:amino acid transport"/>
    <property type="evidence" value="ECO:0007669"/>
    <property type="project" value="UniProtKB-KW"/>
</dbReference>
<evidence type="ECO:0000256" key="2">
    <source>
        <dbReference type="ARBA" id="ARBA00022729"/>
    </source>
</evidence>
<dbReference type="InterPro" id="IPR051010">
    <property type="entry name" value="BCAA_transport"/>
</dbReference>
<feature type="domain" description="Leucine-binding protein" evidence="5">
    <location>
        <begin position="73"/>
        <end position="382"/>
    </location>
</feature>